<dbReference type="OrthoDB" id="29072at2759"/>
<dbReference type="PANTHER" id="PTHR23074">
    <property type="entry name" value="AAA DOMAIN-CONTAINING"/>
    <property type="match status" value="1"/>
</dbReference>
<evidence type="ECO:0000256" key="1">
    <source>
        <dbReference type="ARBA" id="ARBA00022741"/>
    </source>
</evidence>
<gene>
    <name evidence="6" type="ORF">THAOC_25586</name>
</gene>
<dbReference type="eggNOG" id="KOG0739">
    <property type="taxonomic scope" value="Eukaryota"/>
</dbReference>
<dbReference type="Pfam" id="PF00004">
    <property type="entry name" value="AAA"/>
    <property type="match status" value="1"/>
</dbReference>
<proteinExistence type="inferred from homology"/>
<dbReference type="InterPro" id="IPR015415">
    <property type="entry name" value="Spast_Vps4_C"/>
</dbReference>
<keyword evidence="1 3" id="KW-0547">Nucleotide-binding</keyword>
<dbReference type="InterPro" id="IPR050304">
    <property type="entry name" value="MT-severing_AAA_ATPase"/>
</dbReference>
<dbReference type="PANTHER" id="PTHR23074:SF83">
    <property type="entry name" value="VACUOLAR PROTEIN SORTING-ASSOCIATED PROTEIN 4A"/>
    <property type="match status" value="1"/>
</dbReference>
<dbReference type="InterPro" id="IPR027417">
    <property type="entry name" value="P-loop_NTPase"/>
</dbReference>
<dbReference type="AlphaFoldDB" id="K0RQW6"/>
<dbReference type="EMBL" id="AGNL01035324">
    <property type="protein sequence ID" value="EJK54759.1"/>
    <property type="molecule type" value="Genomic_DNA"/>
</dbReference>
<dbReference type="Gene3D" id="3.40.50.300">
    <property type="entry name" value="P-loop containing nucleotide triphosphate hydrolases"/>
    <property type="match status" value="1"/>
</dbReference>
<evidence type="ECO:0000256" key="2">
    <source>
        <dbReference type="ARBA" id="ARBA00022840"/>
    </source>
</evidence>
<protein>
    <recommendedName>
        <fullName evidence="8">ATPase AAA-type core domain-containing protein</fullName>
    </recommendedName>
</protein>
<comment type="caution">
    <text evidence="6">The sequence shown here is derived from an EMBL/GenBank/DDBJ whole genome shotgun (WGS) entry which is preliminary data.</text>
</comment>
<dbReference type="InterPro" id="IPR003960">
    <property type="entry name" value="ATPase_AAA_CS"/>
</dbReference>
<dbReference type="Gene3D" id="1.10.8.60">
    <property type="match status" value="1"/>
</dbReference>
<dbReference type="GO" id="GO:0005524">
    <property type="term" value="F:ATP binding"/>
    <property type="evidence" value="ECO:0007669"/>
    <property type="project" value="UniProtKB-KW"/>
</dbReference>
<sequence length="208" mass="23321">SDGARGILTQFLVQMDGVEIQENDVLVLGATNLPWDLDQAIRRRFEMRVYIPLPSRGARSEMLKIHLGDDPNTLTESDFDRLGRMTEGASGSDIHVLVKRALSEPVIKCQKAQQFLPVGSFLVPCKQYPNCSDCPVKLPADPSSKSYDCSHCGAKSMQLRNVPPEKLQAPDVCVEDFERVLKHSYSSVSKEDLEKYDRWTEEFGEVCA</sequence>
<keyword evidence="2 3" id="KW-0067">ATP-binding</keyword>
<accession>K0RQW6</accession>
<evidence type="ECO:0000259" key="5">
    <source>
        <dbReference type="Pfam" id="PF09336"/>
    </source>
</evidence>
<dbReference type="Pfam" id="PF09336">
    <property type="entry name" value="Vps4_C"/>
    <property type="match status" value="1"/>
</dbReference>
<dbReference type="GO" id="GO:0007033">
    <property type="term" value="P:vacuole organization"/>
    <property type="evidence" value="ECO:0007669"/>
    <property type="project" value="TreeGrafter"/>
</dbReference>
<dbReference type="SUPFAM" id="SSF52540">
    <property type="entry name" value="P-loop containing nucleoside triphosphate hydrolases"/>
    <property type="match status" value="1"/>
</dbReference>
<organism evidence="6 7">
    <name type="scientific">Thalassiosira oceanica</name>
    <name type="common">Marine diatom</name>
    <dbReference type="NCBI Taxonomy" id="159749"/>
    <lineage>
        <taxon>Eukaryota</taxon>
        <taxon>Sar</taxon>
        <taxon>Stramenopiles</taxon>
        <taxon>Ochrophyta</taxon>
        <taxon>Bacillariophyta</taxon>
        <taxon>Coscinodiscophyceae</taxon>
        <taxon>Thalassiosirophycidae</taxon>
        <taxon>Thalassiosirales</taxon>
        <taxon>Thalassiosiraceae</taxon>
        <taxon>Thalassiosira</taxon>
    </lineage>
</organism>
<evidence type="ECO:0000259" key="4">
    <source>
        <dbReference type="Pfam" id="PF00004"/>
    </source>
</evidence>
<dbReference type="GO" id="GO:0016197">
    <property type="term" value="P:endosomal transport"/>
    <property type="evidence" value="ECO:0007669"/>
    <property type="project" value="TreeGrafter"/>
</dbReference>
<dbReference type="OMA" id="VRPINSE"/>
<feature type="domain" description="ATPase AAA-type core" evidence="4">
    <location>
        <begin position="4"/>
        <end position="53"/>
    </location>
</feature>
<reference evidence="6 7" key="1">
    <citation type="journal article" date="2012" name="Genome Biol.">
        <title>Genome and low-iron response of an oceanic diatom adapted to chronic iron limitation.</title>
        <authorList>
            <person name="Lommer M."/>
            <person name="Specht M."/>
            <person name="Roy A.S."/>
            <person name="Kraemer L."/>
            <person name="Andreson R."/>
            <person name="Gutowska M.A."/>
            <person name="Wolf J."/>
            <person name="Bergner S.V."/>
            <person name="Schilhabel M.B."/>
            <person name="Klostermeier U.C."/>
            <person name="Beiko R.G."/>
            <person name="Rosenstiel P."/>
            <person name="Hippler M."/>
            <person name="Laroche J."/>
        </authorList>
    </citation>
    <scope>NUCLEOTIDE SEQUENCE [LARGE SCALE GENOMIC DNA]</scope>
    <source>
        <strain evidence="6 7">CCMP1005</strain>
    </source>
</reference>
<feature type="domain" description="Spastin/Vps4 C-terminal" evidence="5">
    <location>
        <begin position="153"/>
        <end position="204"/>
    </location>
</feature>
<dbReference type="PROSITE" id="PS00674">
    <property type="entry name" value="AAA"/>
    <property type="match status" value="1"/>
</dbReference>
<dbReference type="Proteomes" id="UP000266841">
    <property type="component" value="Unassembled WGS sequence"/>
</dbReference>
<keyword evidence="7" id="KW-1185">Reference proteome</keyword>
<dbReference type="GO" id="GO:0016887">
    <property type="term" value="F:ATP hydrolysis activity"/>
    <property type="evidence" value="ECO:0007669"/>
    <property type="project" value="InterPro"/>
</dbReference>
<name>K0RQW6_THAOC</name>
<evidence type="ECO:0000256" key="3">
    <source>
        <dbReference type="RuleBase" id="RU003651"/>
    </source>
</evidence>
<comment type="similarity">
    <text evidence="3">Belongs to the AAA ATPase family.</text>
</comment>
<evidence type="ECO:0000313" key="7">
    <source>
        <dbReference type="Proteomes" id="UP000266841"/>
    </source>
</evidence>
<feature type="non-terminal residue" evidence="6">
    <location>
        <position position="1"/>
    </location>
</feature>
<dbReference type="InterPro" id="IPR003959">
    <property type="entry name" value="ATPase_AAA_core"/>
</dbReference>
<evidence type="ECO:0000313" key="6">
    <source>
        <dbReference type="EMBL" id="EJK54759.1"/>
    </source>
</evidence>
<evidence type="ECO:0008006" key="8">
    <source>
        <dbReference type="Google" id="ProtNLM"/>
    </source>
</evidence>